<dbReference type="PANTHER" id="PTHR45630">
    <property type="entry name" value="CATION-TRANSPORTING ATPASE-RELATED"/>
    <property type="match status" value="1"/>
</dbReference>
<evidence type="ECO:0000256" key="11">
    <source>
        <dbReference type="ARBA" id="ARBA00023136"/>
    </source>
</evidence>
<evidence type="ECO:0000313" key="18">
    <source>
        <dbReference type="WBParaSite" id="MBELARI_LOCUS17483"/>
    </source>
</evidence>
<evidence type="ECO:0000256" key="7">
    <source>
        <dbReference type="ARBA" id="ARBA00022840"/>
    </source>
</evidence>
<keyword evidence="4 13" id="KW-0812">Transmembrane</keyword>
<reference evidence="18" key="1">
    <citation type="submission" date="2024-02" db="UniProtKB">
        <authorList>
            <consortium name="WormBaseParasite"/>
        </authorList>
    </citation>
    <scope>IDENTIFICATION</scope>
</reference>
<feature type="transmembrane region" description="Helical" evidence="13">
    <location>
        <begin position="1044"/>
        <end position="1068"/>
    </location>
</feature>
<comment type="subcellular location">
    <subcellularLocation>
        <location evidence="1 13">Membrane</location>
        <topology evidence="1 13">Multi-pass membrane protein</topology>
    </subcellularLocation>
</comment>
<dbReference type="FunFam" id="1.20.1110.10:FF:000023">
    <property type="entry name" value="Cation-transporting ATPase"/>
    <property type="match status" value="1"/>
</dbReference>
<sequence>MTFMATNLRNPIILAKIEEEIEMKTGRRDGASPPGHQGVIADGEDTLTLHGYKRTTPRMALYYLCVVCTLGLYRVVLHWRQQWRAKALGISCCLDEADMVLIKNDDQEIHFRVVTTERSDGDSKLPDGHGGLKTVSGIRWFSYRKMRYYWIETQKKFMAPSQIDQSVAFCEYQAISDRQGLDEEVVVNKRKIYGSNEIVIPKKSAFEIILREAISPFCLFQAFSVTVWMNDDYHLFACVIVFLTLLGIFTTYREVRKCENRLREMAAQHGGGEVEVMRGGVIKMIKNAEVVPGDLVLVPQHGCTLSCDLVLLTGQVICNESMLTGESVPVTKAALPSHEENGELVTDVLIAGKHDKHILYGGTEVLQTRYYAGKRVKAIVLRTGFATSKGQLVRSIMYPKAPDFEFTKDLLKFVGFLFGVACCGMAYTIVLMTMRGETVRRCIVRALDIVTIVVPPALPAAMASCYVKSQKNLEDKQIFCVAPSKIAICGAINVVCFDKTGTLTEDGLDFLLIRPVDIVTQDDGSLGAHFTEECYNVDPNSLPQDGEMAAGIATCHSLTRIGGKLLGDPIDLLLFESTAWEFHEPTSPEISAKEISENDLYDLVQPSVMRPPVGETGDLAIIRQFTFTSELQRQSVLVASPSDETGKQMILYSKGSPEMIMSLCQPHTVPKDYLTIVNHYSHLGYRLIAVARRDMKLTYAKAHRIKREDAEKDLVMLGLVVMENRVKSVTPTVIRQLIDANIRAVMVTGDNVLTALSVGRECGIIREDRSAYLLEHHDEKDEKGRTILTYKHVVATKDEDLVQRVVVGDDGLREVINNGGHLSMTGHTFHILQKEHAELLPDVAQCCDVFARMAPDQKSTLVSLLQESGAKVMFTGDGANDCAALKAAHAGISLSDAEASIAAPFTSKIADIRCVPTVICEGRASLITAFSMIKYMAGYSLTQFCSIFILYHYGTNLTDGMFMYIDLPLITLAALLFGFAPASSSLYHRPPPTRILSKASCIAVLGQLVICAIGQAVINFLVINQPWYVPYNPPKGGEEDDKRAMVGTAVFLVSTIQYNALAFAYSAGKPHRQPIIRNPWLCLALLGTTLFSIFLALTDSRFVVEQMEFIFLPSFSFRLLCIFIGLVCTAFSVFFEKGFVSYLERYEHGETRTQVSANEVLTDVEAGRKGIDYHFKNAPTKSTT</sequence>
<feature type="transmembrane region" description="Helical" evidence="13">
    <location>
        <begin position="1080"/>
        <end position="1097"/>
    </location>
</feature>
<evidence type="ECO:0000256" key="3">
    <source>
        <dbReference type="ARBA" id="ARBA00022553"/>
    </source>
</evidence>
<keyword evidence="11 13" id="KW-0472">Membrane</keyword>
<dbReference type="InterPro" id="IPR018303">
    <property type="entry name" value="ATPase_P-typ_P_site"/>
</dbReference>
<dbReference type="AlphaFoldDB" id="A0AAF3J5I0"/>
<keyword evidence="6 13" id="KW-0547">Nucleotide-binding</keyword>
<dbReference type="InterPro" id="IPR059000">
    <property type="entry name" value="ATPase_P-type_domA"/>
</dbReference>
<dbReference type="GO" id="GO:0006874">
    <property type="term" value="P:intracellular calcium ion homeostasis"/>
    <property type="evidence" value="ECO:0007669"/>
    <property type="project" value="TreeGrafter"/>
</dbReference>
<dbReference type="FunFam" id="3.40.50.1000:FF:000068">
    <property type="entry name" value="Cation-transporting ATPase"/>
    <property type="match status" value="1"/>
</dbReference>
<dbReference type="Gene3D" id="3.40.1110.10">
    <property type="entry name" value="Calcium-transporting ATPase, cytoplasmic domain N"/>
    <property type="match status" value="1"/>
</dbReference>
<dbReference type="SUPFAM" id="SSF56784">
    <property type="entry name" value="HAD-like"/>
    <property type="match status" value="1"/>
</dbReference>
<dbReference type="SFLD" id="SFLDG00002">
    <property type="entry name" value="C1.7:_P-type_atpase_like"/>
    <property type="match status" value="1"/>
</dbReference>
<feature type="transmembrane region" description="Helical" evidence="13">
    <location>
        <begin position="960"/>
        <end position="980"/>
    </location>
</feature>
<feature type="domain" description="P5B-type ATPase N-terminal" evidence="16">
    <location>
        <begin position="44"/>
        <end position="150"/>
    </location>
</feature>
<keyword evidence="17" id="KW-1185">Reference proteome</keyword>
<evidence type="ECO:0000259" key="14">
    <source>
        <dbReference type="Pfam" id="PF00122"/>
    </source>
</evidence>
<dbReference type="GO" id="GO:0019829">
    <property type="term" value="F:ATPase-coupled monoatomic cation transmembrane transporter activity"/>
    <property type="evidence" value="ECO:0007669"/>
    <property type="project" value="UniProtKB-UniRule"/>
</dbReference>
<dbReference type="InterPro" id="IPR004014">
    <property type="entry name" value="ATPase_P-typ_cation-transptr_N"/>
</dbReference>
<evidence type="ECO:0000256" key="10">
    <source>
        <dbReference type="ARBA" id="ARBA00022989"/>
    </source>
</evidence>
<evidence type="ECO:0000256" key="8">
    <source>
        <dbReference type="ARBA" id="ARBA00022842"/>
    </source>
</evidence>
<comment type="similarity">
    <text evidence="2 13">Belongs to the cation transport ATPase (P-type) (TC 3.A.3) family. Type V subfamily.</text>
</comment>
<dbReference type="SFLD" id="SFLDS00003">
    <property type="entry name" value="Haloacid_Dehalogenase"/>
    <property type="match status" value="1"/>
</dbReference>
<dbReference type="SUPFAM" id="SSF81653">
    <property type="entry name" value="Calcium ATPase, transduction domain A"/>
    <property type="match status" value="1"/>
</dbReference>
<feature type="transmembrane region" description="Helical" evidence="13">
    <location>
        <begin position="410"/>
        <end position="434"/>
    </location>
</feature>
<dbReference type="GO" id="GO:0016887">
    <property type="term" value="F:ATP hydrolysis activity"/>
    <property type="evidence" value="ECO:0007669"/>
    <property type="project" value="InterPro"/>
</dbReference>
<dbReference type="Pfam" id="PF13246">
    <property type="entry name" value="Cation_ATPase"/>
    <property type="match status" value="1"/>
</dbReference>
<dbReference type="Pfam" id="PF00690">
    <property type="entry name" value="Cation_ATPase_N"/>
    <property type="match status" value="1"/>
</dbReference>
<dbReference type="GO" id="GO:0140358">
    <property type="term" value="F:P-type transmembrane transporter activity"/>
    <property type="evidence" value="ECO:0007669"/>
    <property type="project" value="InterPro"/>
</dbReference>
<evidence type="ECO:0000259" key="15">
    <source>
        <dbReference type="Pfam" id="PF00690"/>
    </source>
</evidence>
<dbReference type="Pfam" id="PF12409">
    <property type="entry name" value="P5-ATPase"/>
    <property type="match status" value="1"/>
</dbReference>
<dbReference type="GO" id="GO:0016020">
    <property type="term" value="C:membrane"/>
    <property type="evidence" value="ECO:0007669"/>
    <property type="project" value="UniProtKB-SubCell"/>
</dbReference>
<evidence type="ECO:0000256" key="4">
    <source>
        <dbReference type="ARBA" id="ARBA00022692"/>
    </source>
</evidence>
<dbReference type="GO" id="GO:0015203">
    <property type="term" value="F:polyamine transmembrane transporter activity"/>
    <property type="evidence" value="ECO:0007669"/>
    <property type="project" value="TreeGrafter"/>
</dbReference>
<dbReference type="NCBIfam" id="TIGR01657">
    <property type="entry name" value="P-ATPase-V"/>
    <property type="match status" value="1"/>
</dbReference>
<dbReference type="InterPro" id="IPR006544">
    <property type="entry name" value="P-type_TPase_V"/>
</dbReference>
<dbReference type="InterPro" id="IPR001757">
    <property type="entry name" value="P_typ_ATPase"/>
</dbReference>
<feature type="transmembrane region" description="Helical" evidence="13">
    <location>
        <begin position="60"/>
        <end position="77"/>
    </location>
</feature>
<keyword evidence="7 13" id="KW-0067">ATP-binding</keyword>
<organism evidence="17 18">
    <name type="scientific">Mesorhabditis belari</name>
    <dbReference type="NCBI Taxonomy" id="2138241"/>
    <lineage>
        <taxon>Eukaryota</taxon>
        <taxon>Metazoa</taxon>
        <taxon>Ecdysozoa</taxon>
        <taxon>Nematoda</taxon>
        <taxon>Chromadorea</taxon>
        <taxon>Rhabditida</taxon>
        <taxon>Rhabditina</taxon>
        <taxon>Rhabditomorpha</taxon>
        <taxon>Rhabditoidea</taxon>
        <taxon>Rhabditidae</taxon>
        <taxon>Mesorhabditinae</taxon>
        <taxon>Mesorhabditis</taxon>
    </lineage>
</organism>
<evidence type="ECO:0000256" key="2">
    <source>
        <dbReference type="ARBA" id="ARBA00006000"/>
    </source>
</evidence>
<keyword evidence="5 13" id="KW-0479">Metal-binding</keyword>
<evidence type="ECO:0000259" key="16">
    <source>
        <dbReference type="Pfam" id="PF12409"/>
    </source>
</evidence>
<name>A0AAF3J5I0_9BILA</name>
<dbReference type="SFLD" id="SFLDF00027">
    <property type="entry name" value="p-type_atpase"/>
    <property type="match status" value="1"/>
</dbReference>
<comment type="caution">
    <text evidence="13">Lacks conserved residue(s) required for the propagation of feature annotation.</text>
</comment>
<keyword evidence="9 13" id="KW-1278">Translocase</keyword>
<dbReference type="InterPro" id="IPR023214">
    <property type="entry name" value="HAD_sf"/>
</dbReference>
<comment type="catalytic activity">
    <reaction evidence="12 13">
        <text>ATP + H2O = ADP + phosphate + H(+)</text>
        <dbReference type="Rhea" id="RHEA:13065"/>
        <dbReference type="ChEBI" id="CHEBI:15377"/>
        <dbReference type="ChEBI" id="CHEBI:15378"/>
        <dbReference type="ChEBI" id="CHEBI:30616"/>
        <dbReference type="ChEBI" id="CHEBI:43474"/>
        <dbReference type="ChEBI" id="CHEBI:456216"/>
    </reaction>
</comment>
<evidence type="ECO:0000256" key="13">
    <source>
        <dbReference type="RuleBase" id="RU362082"/>
    </source>
</evidence>
<dbReference type="InterPro" id="IPR044492">
    <property type="entry name" value="P_typ_ATPase_HD_dom"/>
</dbReference>
<evidence type="ECO:0000256" key="9">
    <source>
        <dbReference type="ARBA" id="ARBA00022967"/>
    </source>
</evidence>
<dbReference type="EC" id="7.2.2.-" evidence="13"/>
<dbReference type="InterPro" id="IPR023298">
    <property type="entry name" value="ATPase_P-typ_TM_dom_sf"/>
</dbReference>
<dbReference type="PRINTS" id="PR00119">
    <property type="entry name" value="CATATPASE"/>
</dbReference>
<keyword evidence="8 13" id="KW-0460">Magnesium</keyword>
<protein>
    <recommendedName>
        <fullName evidence="13">Cation-transporting ATPase</fullName>
        <ecNumber evidence="13">7.2.2.-</ecNumber>
    </recommendedName>
</protein>
<dbReference type="InterPro" id="IPR023299">
    <property type="entry name" value="ATPase_P-typ_cyto_dom_N"/>
</dbReference>
<dbReference type="Proteomes" id="UP000887575">
    <property type="component" value="Unassembled WGS sequence"/>
</dbReference>
<feature type="transmembrane region" description="Helical" evidence="13">
    <location>
        <begin position="233"/>
        <end position="252"/>
    </location>
</feature>
<evidence type="ECO:0000313" key="17">
    <source>
        <dbReference type="Proteomes" id="UP000887575"/>
    </source>
</evidence>
<dbReference type="WBParaSite" id="MBELARI_LOCUS17483">
    <property type="protein sequence ID" value="MBELARI_LOCUS17483"/>
    <property type="gene ID" value="MBELARI_LOCUS17483"/>
</dbReference>
<dbReference type="Gene3D" id="2.70.150.10">
    <property type="entry name" value="Calcium-transporting ATPase, cytoplasmic transduction domain A"/>
    <property type="match status" value="1"/>
</dbReference>
<dbReference type="Gene3D" id="3.40.50.1000">
    <property type="entry name" value="HAD superfamily/HAD-like"/>
    <property type="match status" value="1"/>
</dbReference>
<evidence type="ECO:0000256" key="6">
    <source>
        <dbReference type="ARBA" id="ARBA00022741"/>
    </source>
</evidence>
<dbReference type="InterPro" id="IPR008250">
    <property type="entry name" value="ATPase_P-typ_transduc_dom_A_sf"/>
</dbReference>
<evidence type="ECO:0000256" key="1">
    <source>
        <dbReference type="ARBA" id="ARBA00004141"/>
    </source>
</evidence>
<dbReference type="NCBIfam" id="TIGR01494">
    <property type="entry name" value="ATPase_P-type"/>
    <property type="match status" value="1"/>
</dbReference>
<feature type="transmembrane region" description="Helical" evidence="13">
    <location>
        <begin position="1001"/>
        <end position="1024"/>
    </location>
</feature>
<dbReference type="PANTHER" id="PTHR45630:SF8">
    <property type="entry name" value="CATION-TRANSPORTING ATPASE"/>
    <property type="match status" value="1"/>
</dbReference>
<feature type="transmembrane region" description="Helical" evidence="13">
    <location>
        <begin position="1117"/>
        <end position="1135"/>
    </location>
</feature>
<keyword evidence="10 13" id="KW-1133">Transmembrane helix</keyword>
<evidence type="ECO:0000256" key="5">
    <source>
        <dbReference type="ARBA" id="ARBA00022723"/>
    </source>
</evidence>
<dbReference type="SUPFAM" id="SSF81665">
    <property type="entry name" value="Calcium ATPase, transmembrane domain M"/>
    <property type="match status" value="1"/>
</dbReference>
<dbReference type="GO" id="GO:0046872">
    <property type="term" value="F:metal ion binding"/>
    <property type="evidence" value="ECO:0007669"/>
    <property type="project" value="UniProtKB-UniRule"/>
</dbReference>
<dbReference type="InterPro" id="IPR036412">
    <property type="entry name" value="HAD-like_sf"/>
</dbReference>
<evidence type="ECO:0000256" key="12">
    <source>
        <dbReference type="ARBA" id="ARBA00049360"/>
    </source>
</evidence>
<dbReference type="Pfam" id="PF00122">
    <property type="entry name" value="E1-E2_ATPase"/>
    <property type="match status" value="1"/>
</dbReference>
<dbReference type="PROSITE" id="PS00154">
    <property type="entry name" value="ATPASE_E1_E2"/>
    <property type="match status" value="1"/>
</dbReference>
<dbReference type="SUPFAM" id="SSF81660">
    <property type="entry name" value="Metal cation-transporting ATPase, ATP-binding domain N"/>
    <property type="match status" value="1"/>
</dbReference>
<accession>A0AAF3J5I0</accession>
<keyword evidence="3" id="KW-0597">Phosphoprotein</keyword>
<feature type="domain" description="P-type ATPase A" evidence="14">
    <location>
        <begin position="273"/>
        <end position="396"/>
    </location>
</feature>
<proteinExistence type="inferred from homology"/>
<dbReference type="GO" id="GO:0005524">
    <property type="term" value="F:ATP binding"/>
    <property type="evidence" value="ECO:0007669"/>
    <property type="project" value="UniProtKB-UniRule"/>
</dbReference>
<feature type="domain" description="Cation-transporting P-type ATPase N-terminal" evidence="15">
    <location>
        <begin position="176"/>
        <end position="228"/>
    </location>
</feature>
<dbReference type="InterPro" id="IPR047819">
    <property type="entry name" value="P5A-ATPase_N"/>
</dbReference>